<proteinExistence type="predicted"/>
<dbReference type="PROSITE" id="PS51257">
    <property type="entry name" value="PROKAR_LIPOPROTEIN"/>
    <property type="match status" value="1"/>
</dbReference>
<dbReference type="AlphaFoldDB" id="A0A510Y1R7"/>
<dbReference type="InterPro" id="IPR019454">
    <property type="entry name" value="Lipoprot_YkyA-like"/>
</dbReference>
<evidence type="ECO:0000256" key="1">
    <source>
        <dbReference type="SAM" id="Coils"/>
    </source>
</evidence>
<protein>
    <recommendedName>
        <fullName evidence="5">Lipoprotein</fullName>
    </recommendedName>
</protein>
<dbReference type="Proteomes" id="UP000321051">
    <property type="component" value="Unassembled WGS sequence"/>
</dbReference>
<dbReference type="InterPro" id="IPR036785">
    <property type="entry name" value="YkyA-like_sf"/>
</dbReference>
<dbReference type="Gene3D" id="1.20.120.570">
    <property type="entry name" value="YkyA-like"/>
    <property type="match status" value="1"/>
</dbReference>
<organism evidence="3 4">
    <name type="scientific">Marinococcus halophilus</name>
    <dbReference type="NCBI Taxonomy" id="1371"/>
    <lineage>
        <taxon>Bacteria</taxon>
        <taxon>Bacillati</taxon>
        <taxon>Bacillota</taxon>
        <taxon>Bacilli</taxon>
        <taxon>Bacillales</taxon>
        <taxon>Bacillaceae</taxon>
        <taxon>Marinococcus</taxon>
    </lineage>
</organism>
<comment type="caution">
    <text evidence="3">The sequence shown here is derived from an EMBL/GenBank/DDBJ whole genome shotgun (WGS) entry which is preliminary data.</text>
</comment>
<evidence type="ECO:0000313" key="4">
    <source>
        <dbReference type="Proteomes" id="UP000321051"/>
    </source>
</evidence>
<feature type="chain" id="PRO_5022861925" description="Lipoprotein" evidence="2">
    <location>
        <begin position="26"/>
        <end position="216"/>
    </location>
</feature>
<reference evidence="3 4" key="1">
    <citation type="submission" date="2019-07" db="EMBL/GenBank/DDBJ databases">
        <title>Whole genome shotgun sequence of Marinococcus halophilus NBRC 102359.</title>
        <authorList>
            <person name="Hosoyama A."/>
            <person name="Uohara A."/>
            <person name="Ohji S."/>
            <person name="Ichikawa N."/>
        </authorList>
    </citation>
    <scope>NUCLEOTIDE SEQUENCE [LARGE SCALE GENOMIC DNA]</scope>
    <source>
        <strain evidence="3 4">NBRC 102359</strain>
    </source>
</reference>
<accession>A0A510Y1R7</accession>
<sequence>MHKMNKKITGAAVITLSAVMLSACGSPEGNIQNHWSEAAGAEEEFPEKDKKLTQLAKEEQNVFENLTSYENEEQKKIKSSIEKAVSSVKERKELMEEEKEEINKAYDEAMEAGEPINNLENEKMTKKAQQAQRAMEKRNEAFNSVHGAYTEAADKEIEMYESFTDENLELESLEKHLDKINSSYKKVESFRDSFNTETKSFNEAKNVFGEMVEAES</sequence>
<dbReference type="Pfam" id="PF10368">
    <property type="entry name" value="YkyA"/>
    <property type="match status" value="1"/>
</dbReference>
<dbReference type="STRING" id="1371.GCA_900166605_02306"/>
<evidence type="ECO:0008006" key="5">
    <source>
        <dbReference type="Google" id="ProtNLM"/>
    </source>
</evidence>
<feature type="signal peptide" evidence="2">
    <location>
        <begin position="1"/>
        <end position="25"/>
    </location>
</feature>
<keyword evidence="4" id="KW-1185">Reference proteome</keyword>
<evidence type="ECO:0000256" key="2">
    <source>
        <dbReference type="SAM" id="SignalP"/>
    </source>
</evidence>
<gene>
    <name evidence="3" type="ORF">MHA01_01630</name>
</gene>
<dbReference type="OrthoDB" id="2964927at2"/>
<keyword evidence="1" id="KW-0175">Coiled coil</keyword>
<dbReference type="EMBL" id="BJUN01000001">
    <property type="protein sequence ID" value="GEK57258.1"/>
    <property type="molecule type" value="Genomic_DNA"/>
</dbReference>
<evidence type="ECO:0000313" key="3">
    <source>
        <dbReference type="EMBL" id="GEK57258.1"/>
    </source>
</evidence>
<keyword evidence="2" id="KW-0732">Signal</keyword>
<dbReference type="RefSeq" id="WP_094907837.1">
    <property type="nucleotide sequence ID" value="NZ_BJUN01000001.1"/>
</dbReference>
<name>A0A510Y1R7_MARHA</name>
<feature type="coiled-coil region" evidence="1">
    <location>
        <begin position="52"/>
        <end position="141"/>
    </location>
</feature>
<dbReference type="SUPFAM" id="SSF140423">
    <property type="entry name" value="MW0975(SA0943)-like"/>
    <property type="match status" value="1"/>
</dbReference>